<feature type="domain" description="GH15-like" evidence="1">
    <location>
        <begin position="238"/>
        <end position="574"/>
    </location>
</feature>
<proteinExistence type="predicted"/>
<dbReference type="EMBL" id="QHBU01000032">
    <property type="protein sequence ID" value="PZR83567.1"/>
    <property type="molecule type" value="Genomic_DNA"/>
</dbReference>
<keyword evidence="3" id="KW-0378">Hydrolase</keyword>
<reference evidence="3 4" key="1">
    <citation type="journal article" date="2017" name="Nature">
        <title>Atmospheric trace gases support primary production in Antarctic desert surface soil.</title>
        <authorList>
            <person name="Ji M."/>
            <person name="Greening C."/>
            <person name="Vanwonterghem I."/>
            <person name="Carere C.R."/>
            <person name="Bay S.K."/>
            <person name="Steen J.A."/>
            <person name="Montgomery K."/>
            <person name="Lines T."/>
            <person name="Beardall J."/>
            <person name="van Dorst J."/>
            <person name="Snape I."/>
            <person name="Stott M.B."/>
            <person name="Hugenholtz P."/>
            <person name="Ferrari B.C."/>
        </authorList>
    </citation>
    <scope>NUCLEOTIDE SEQUENCE [LARGE SCALE GENOMIC DNA]</scope>
    <source>
        <strain evidence="3">RRmetagenome_bin12</strain>
    </source>
</reference>
<evidence type="ECO:0000259" key="1">
    <source>
        <dbReference type="Pfam" id="PF00723"/>
    </source>
</evidence>
<dbReference type="Gene3D" id="1.50.10.10">
    <property type="match status" value="1"/>
</dbReference>
<dbReference type="GO" id="GO:0015927">
    <property type="term" value="F:trehalase activity"/>
    <property type="evidence" value="ECO:0007669"/>
    <property type="project" value="TreeGrafter"/>
</dbReference>
<dbReference type="Proteomes" id="UP000248724">
    <property type="component" value="Unassembled WGS sequence"/>
</dbReference>
<dbReference type="GO" id="GO:0005993">
    <property type="term" value="P:trehalose catabolic process"/>
    <property type="evidence" value="ECO:0007669"/>
    <property type="project" value="TreeGrafter"/>
</dbReference>
<dbReference type="InterPro" id="IPR012341">
    <property type="entry name" value="6hp_glycosidase-like_sf"/>
</dbReference>
<dbReference type="AlphaFoldDB" id="A0A2W5ZI45"/>
<evidence type="ECO:0000313" key="3">
    <source>
        <dbReference type="EMBL" id="PZR83567.1"/>
    </source>
</evidence>
<dbReference type="Pfam" id="PF00723">
    <property type="entry name" value="Glyco_hydro_15"/>
    <property type="match status" value="1"/>
</dbReference>
<gene>
    <name evidence="3" type="ORF">DLM65_01585</name>
</gene>
<dbReference type="InterPro" id="IPR045582">
    <property type="entry name" value="Trehalase-like_N"/>
</dbReference>
<protein>
    <submittedName>
        <fullName evidence="3">Glycoside hydrolase</fullName>
    </submittedName>
</protein>
<feature type="domain" description="Trehalase-like N-terminal" evidence="2">
    <location>
        <begin position="12"/>
        <end position="141"/>
    </location>
</feature>
<sequence>MDPAAAPVVLRDYALLADGERGIIIGPHGDLVWMCFPRWHDRALFSALIGGGGSYAVTPIERHVWGGYYEPGSLIWRSRWVTNRATIECREALALPSAPNRAVILRRIVACQGTARVRCTLRTRADFGTAAPRAVRREGDTWVVDHGHVRLRWGGAGKARMVRGERDTLQLDLVVPNGSHHDLVMSVEAGDTAEGLPDAGAAWSATEAAWKSRIPPLSQSLAPRDAQHACAVMLGLTSAAGGMVAAATTSLPERARQSTSYDYRFAWIRDQCYAGHAALAAGVDELADSAVAFVSERLLADGPNLKPAYTVDGGPVPDQRRLHLPGYPGGTDIVGNWVNGQFQLDACGETLLLLAGAAKRDRLDVEGWRALETAVSVIEARWQEPDAGIWELEPHHWTHSRLSCVAGLRAAAKVAPTSSGATAAWMALADAILARSGHTSVRDDGAWQRAEDDPRVDAALLIPTVRGAVALDDPRSRATLAVIEHELVEDGYVYRFRHDARPLGEAEGAFLLCGFMMALRKHVAGDPVGAVRWFERTRGACGPAGLFCEEYDVRERQLRGNLPQAFVHALLLESAITLAT</sequence>
<dbReference type="SUPFAM" id="SSF48208">
    <property type="entry name" value="Six-hairpin glycosidases"/>
    <property type="match status" value="1"/>
</dbReference>
<dbReference type="InterPro" id="IPR008928">
    <property type="entry name" value="6-hairpin_glycosidase_sf"/>
</dbReference>
<evidence type="ECO:0000259" key="2">
    <source>
        <dbReference type="Pfam" id="PF19291"/>
    </source>
</evidence>
<dbReference type="PANTHER" id="PTHR31616:SF10">
    <property type="entry name" value="TREHALASE"/>
    <property type="match status" value="1"/>
</dbReference>
<evidence type="ECO:0000313" key="4">
    <source>
        <dbReference type="Proteomes" id="UP000248724"/>
    </source>
</evidence>
<dbReference type="InterPro" id="IPR011613">
    <property type="entry name" value="GH15-like"/>
</dbReference>
<comment type="caution">
    <text evidence="3">The sequence shown here is derived from an EMBL/GenBank/DDBJ whole genome shotgun (WGS) entry which is preliminary data.</text>
</comment>
<organism evidence="3 4">
    <name type="scientific">Candidatus Aeolococcus gillhamiae</name>
    <dbReference type="NCBI Taxonomy" id="3127015"/>
    <lineage>
        <taxon>Bacteria</taxon>
        <taxon>Bacillati</taxon>
        <taxon>Candidatus Dormiibacterota</taxon>
        <taxon>Candidatus Dormibacteria</taxon>
        <taxon>Candidatus Aeolococcales</taxon>
        <taxon>Candidatus Aeolococcaceae</taxon>
        <taxon>Candidatus Aeolococcus</taxon>
    </lineage>
</organism>
<accession>A0A2W5ZI45</accession>
<dbReference type="Pfam" id="PF19291">
    <property type="entry name" value="TREH_N"/>
    <property type="match status" value="1"/>
</dbReference>
<name>A0A2W5ZI45_9BACT</name>
<dbReference type="PANTHER" id="PTHR31616">
    <property type="entry name" value="TREHALASE"/>
    <property type="match status" value="1"/>
</dbReference>